<protein>
    <submittedName>
        <fullName evidence="2">GNAT family N-acetyltransferase</fullName>
    </submittedName>
</protein>
<feature type="domain" description="N-acetyltransferase" evidence="1">
    <location>
        <begin position="11"/>
        <end position="170"/>
    </location>
</feature>
<evidence type="ECO:0000313" key="3">
    <source>
        <dbReference type="Proteomes" id="UP000594459"/>
    </source>
</evidence>
<dbReference type="EMBL" id="CP064654">
    <property type="protein sequence ID" value="QPD00450.1"/>
    <property type="molecule type" value="Genomic_DNA"/>
</dbReference>
<dbReference type="Gene3D" id="3.40.630.30">
    <property type="match status" value="1"/>
</dbReference>
<sequence>MTTRLEDGRPVCLRTVELADEQRLREGIARLSPRSRYLRFFSGARTPPDWVIERLLDADGVLHLAWGAIDLSDPAQPAMGVVHAMRPDPEAQVAEFSIGVVDDYHGLGVGRLLTATLLLDAEDDGMDHLAAHVLYENRAAIEFIKRLGAEVVASDGPTLEYRLEIAQALDLLRAETDPPGLADVFAHFEGVRSR</sequence>
<keyword evidence="2" id="KW-0808">Transferase</keyword>
<dbReference type="Proteomes" id="UP000594459">
    <property type="component" value="Chromosome"/>
</dbReference>
<gene>
    <name evidence="2" type="ORF">IRL76_07865</name>
</gene>
<reference evidence="2 3" key="1">
    <citation type="submission" date="2020-11" db="EMBL/GenBank/DDBJ databases">
        <title>The genome sequence of Erythrobacter sp. 6D36.</title>
        <authorList>
            <person name="Liu Y."/>
        </authorList>
    </citation>
    <scope>NUCLEOTIDE SEQUENCE [LARGE SCALE GENOMIC DNA]</scope>
    <source>
        <strain evidence="2 3">6D36</strain>
    </source>
</reference>
<dbReference type="SUPFAM" id="SSF55729">
    <property type="entry name" value="Acyl-CoA N-acyltransferases (Nat)"/>
    <property type="match status" value="1"/>
</dbReference>
<dbReference type="GO" id="GO:0016747">
    <property type="term" value="F:acyltransferase activity, transferring groups other than amino-acyl groups"/>
    <property type="evidence" value="ECO:0007669"/>
    <property type="project" value="InterPro"/>
</dbReference>
<keyword evidence="3" id="KW-1185">Reference proteome</keyword>
<organism evidence="2 3">
    <name type="scientific">Qipengyuania soli</name>
    <dbReference type="NCBI Taxonomy" id="2782568"/>
    <lineage>
        <taxon>Bacteria</taxon>
        <taxon>Pseudomonadati</taxon>
        <taxon>Pseudomonadota</taxon>
        <taxon>Alphaproteobacteria</taxon>
        <taxon>Sphingomonadales</taxon>
        <taxon>Erythrobacteraceae</taxon>
        <taxon>Qipengyuania</taxon>
    </lineage>
</organism>
<name>A0A7S8F769_9SPHN</name>
<dbReference type="PROSITE" id="PS51186">
    <property type="entry name" value="GNAT"/>
    <property type="match status" value="1"/>
</dbReference>
<dbReference type="InterPro" id="IPR016181">
    <property type="entry name" value="Acyl_CoA_acyltransferase"/>
</dbReference>
<dbReference type="InterPro" id="IPR000182">
    <property type="entry name" value="GNAT_dom"/>
</dbReference>
<dbReference type="KEGG" id="qso:IRL76_07865"/>
<proteinExistence type="predicted"/>
<dbReference type="Pfam" id="PF00583">
    <property type="entry name" value="Acetyltransf_1"/>
    <property type="match status" value="1"/>
</dbReference>
<accession>A0A7S8F769</accession>
<evidence type="ECO:0000313" key="2">
    <source>
        <dbReference type="EMBL" id="QPD00450.1"/>
    </source>
</evidence>
<dbReference type="AlphaFoldDB" id="A0A7S8F769"/>
<evidence type="ECO:0000259" key="1">
    <source>
        <dbReference type="PROSITE" id="PS51186"/>
    </source>
</evidence>